<evidence type="ECO:0000259" key="1">
    <source>
        <dbReference type="Pfam" id="PF03478"/>
    </source>
</evidence>
<keyword evidence="3" id="KW-1185">Reference proteome</keyword>
<reference evidence="2 3" key="1">
    <citation type="submission" date="2018-04" db="EMBL/GenBank/DDBJ databases">
        <title>WGS assembly of Panicum hallii var. hallii HAL2.</title>
        <authorList>
            <person name="Lovell J."/>
            <person name="Jenkins J."/>
            <person name="Lowry D."/>
            <person name="Mamidi S."/>
            <person name="Sreedasyam A."/>
            <person name="Weng X."/>
            <person name="Barry K."/>
            <person name="Bonette J."/>
            <person name="Campitelli B."/>
            <person name="Daum C."/>
            <person name="Gordon S."/>
            <person name="Gould B."/>
            <person name="Lipzen A."/>
            <person name="MacQueen A."/>
            <person name="Palacio-Mejia J."/>
            <person name="Plott C."/>
            <person name="Shakirov E."/>
            <person name="Shu S."/>
            <person name="Yoshinaga Y."/>
            <person name="Zane M."/>
            <person name="Rokhsar D."/>
            <person name="Grimwood J."/>
            <person name="Schmutz J."/>
            <person name="Juenger T."/>
        </authorList>
    </citation>
    <scope>NUCLEOTIDE SEQUENCE [LARGE SCALE GENOMIC DNA]</scope>
    <source>
        <strain evidence="3">cv. HAL2</strain>
    </source>
</reference>
<gene>
    <name evidence="2" type="ORF">GQ55_6G211800</name>
</gene>
<dbReference type="Pfam" id="PF03478">
    <property type="entry name" value="Beta-prop_KIB1-4"/>
    <property type="match status" value="1"/>
</dbReference>
<name>A0A2T7D807_9POAL</name>
<dbReference type="Gramene" id="PUZ51725">
    <property type="protein sequence ID" value="PUZ51725"/>
    <property type="gene ID" value="GQ55_6G211800"/>
</dbReference>
<dbReference type="PANTHER" id="PTHR40891:SF1">
    <property type="entry name" value="DUF295 DOMAIN-CONTAINING PROTEIN"/>
    <property type="match status" value="1"/>
</dbReference>
<protein>
    <recommendedName>
        <fullName evidence="1">KIB1-4 beta-propeller domain-containing protein</fullName>
    </recommendedName>
</protein>
<evidence type="ECO:0000313" key="2">
    <source>
        <dbReference type="EMBL" id="PUZ51725.1"/>
    </source>
</evidence>
<dbReference type="STRING" id="1504633.A0A2T7D807"/>
<dbReference type="AlphaFoldDB" id="A0A2T7D807"/>
<accession>A0A2T7D807</accession>
<dbReference type="InterPro" id="IPR005174">
    <property type="entry name" value="KIB1-4_b-propeller"/>
</dbReference>
<evidence type="ECO:0000313" key="3">
    <source>
        <dbReference type="Proteomes" id="UP000244336"/>
    </source>
</evidence>
<organism evidence="2 3">
    <name type="scientific">Panicum hallii var. hallii</name>
    <dbReference type="NCBI Taxonomy" id="1504633"/>
    <lineage>
        <taxon>Eukaryota</taxon>
        <taxon>Viridiplantae</taxon>
        <taxon>Streptophyta</taxon>
        <taxon>Embryophyta</taxon>
        <taxon>Tracheophyta</taxon>
        <taxon>Spermatophyta</taxon>
        <taxon>Magnoliopsida</taxon>
        <taxon>Liliopsida</taxon>
        <taxon>Poales</taxon>
        <taxon>Poaceae</taxon>
        <taxon>PACMAD clade</taxon>
        <taxon>Panicoideae</taxon>
        <taxon>Panicodae</taxon>
        <taxon>Paniceae</taxon>
        <taxon>Panicinae</taxon>
        <taxon>Panicum</taxon>
        <taxon>Panicum sect. Panicum</taxon>
    </lineage>
</organism>
<proteinExistence type="predicted"/>
<sequence length="285" mass="31157">MLDRSLREVTIPEMQGKICLGCVHDGSWLLMLDEATSDCFLLSVASARAKIPLPPLRLASEYKGTCGVLGSPPNFTVVIASHPESDDRYSLLCCRPGDGSWTDLLAGSDDAIKIDADVVAYAGKLYASTTSGDDLVAIDVAGGGVVRTQLLRTGKEAALRGTHVSHLVESCGDIFAVRIDFFGIRPFDGVVIRIVVYRLDLSDWVWRRVESIGRDRAFLVSGDYALSCSAAAARLQGNCVHLVWSSCDRERLYKYCLDDMTITFDQILPEPTTPTCRAYWVVPTV</sequence>
<dbReference type="Proteomes" id="UP000244336">
    <property type="component" value="Chromosome 6"/>
</dbReference>
<dbReference type="OrthoDB" id="696611at2759"/>
<dbReference type="PANTHER" id="PTHR40891">
    <property type="entry name" value="DUF295 DOMAIN-CONTAINING PROTEIN"/>
    <property type="match status" value="1"/>
</dbReference>
<feature type="domain" description="KIB1-4 beta-propeller" evidence="1">
    <location>
        <begin position="5"/>
        <end position="248"/>
    </location>
</feature>
<dbReference type="EMBL" id="CM009754">
    <property type="protein sequence ID" value="PUZ51725.1"/>
    <property type="molecule type" value="Genomic_DNA"/>
</dbReference>